<dbReference type="GO" id="GO:0005524">
    <property type="term" value="F:ATP binding"/>
    <property type="evidence" value="ECO:0007669"/>
    <property type="project" value="UniProtKB-KW"/>
</dbReference>
<comment type="similarity">
    <text evidence="1">Belongs to the ATP-dependent AMP-binding enzyme family.</text>
</comment>
<keyword evidence="4" id="KW-0067">ATP-binding</keyword>
<dbReference type="GO" id="GO:0004467">
    <property type="term" value="F:long-chain fatty acid-CoA ligase activity"/>
    <property type="evidence" value="ECO:0007669"/>
    <property type="project" value="TreeGrafter"/>
</dbReference>
<dbReference type="InterPro" id="IPR020845">
    <property type="entry name" value="AMP-binding_CS"/>
</dbReference>
<dbReference type="PANTHER" id="PTHR43107:SF15">
    <property type="entry name" value="FATTY ACID TRANSPORT PROTEIN 3, ISOFORM A"/>
    <property type="match status" value="1"/>
</dbReference>
<keyword evidence="3" id="KW-0547">Nucleotide-binding</keyword>
<dbReference type="GO" id="GO:0044539">
    <property type="term" value="P:long-chain fatty acid import into cell"/>
    <property type="evidence" value="ECO:0007669"/>
    <property type="project" value="TreeGrafter"/>
</dbReference>
<reference evidence="7 8" key="1">
    <citation type="submission" date="2018-04" db="EMBL/GenBank/DDBJ databases">
        <title>Camelliibacillus theae gen. nov., sp. nov., isolated from Pu'er tea.</title>
        <authorList>
            <person name="Niu L."/>
        </authorList>
    </citation>
    <scope>NUCLEOTIDE SEQUENCE [LARGE SCALE GENOMIC DNA]</scope>
    <source>
        <strain evidence="7 8">T8</strain>
    </source>
</reference>
<dbReference type="Proteomes" id="UP000245998">
    <property type="component" value="Unassembled WGS sequence"/>
</dbReference>
<dbReference type="PANTHER" id="PTHR43107">
    <property type="entry name" value="LONG-CHAIN FATTY ACID TRANSPORT PROTEIN"/>
    <property type="match status" value="1"/>
</dbReference>
<dbReference type="Gene3D" id="3.30.300.30">
    <property type="match status" value="1"/>
</dbReference>
<evidence type="ECO:0000313" key="8">
    <source>
        <dbReference type="Proteomes" id="UP000245998"/>
    </source>
</evidence>
<accession>A0A2U1K3B5</accession>
<dbReference type="Pfam" id="PF13193">
    <property type="entry name" value="AMP-binding_C"/>
    <property type="match status" value="1"/>
</dbReference>
<evidence type="ECO:0000256" key="4">
    <source>
        <dbReference type="ARBA" id="ARBA00022840"/>
    </source>
</evidence>
<dbReference type="InterPro" id="IPR042099">
    <property type="entry name" value="ANL_N_sf"/>
</dbReference>
<dbReference type="EMBL" id="QCZG01000013">
    <property type="protein sequence ID" value="PWA12027.1"/>
    <property type="molecule type" value="Genomic_DNA"/>
</dbReference>
<evidence type="ECO:0000259" key="5">
    <source>
        <dbReference type="Pfam" id="PF00501"/>
    </source>
</evidence>
<comment type="caution">
    <text evidence="7">The sequence shown here is derived from an EMBL/GenBank/DDBJ whole genome shotgun (WGS) entry which is preliminary data.</text>
</comment>
<evidence type="ECO:0000256" key="1">
    <source>
        <dbReference type="ARBA" id="ARBA00006432"/>
    </source>
</evidence>
<organism evidence="7 8">
    <name type="scientific">Pueribacillus theae</name>
    <dbReference type="NCBI Taxonomy" id="2171751"/>
    <lineage>
        <taxon>Bacteria</taxon>
        <taxon>Bacillati</taxon>
        <taxon>Bacillota</taxon>
        <taxon>Bacilli</taxon>
        <taxon>Bacillales</taxon>
        <taxon>Bacillaceae</taxon>
        <taxon>Pueribacillus</taxon>
    </lineage>
</organism>
<sequence>MNMFTPLGAVQHWAKKEPNKLLLTFVSIEDDTFVEENRTAEQLLNNGLMLASALANVGLREGDRFALVMRNHPEFVEAMLASEILGTVFVPIDVRVQPERLAFMVLHTDCRGALVSEEGLGKIHALKAWPEPLEWAWVIDSDNDYCSTPYVASLNHIFQSIDKEKELPSPAKPRPLSDTMQMLFTSGTTGDPKAIQSNYHRFASVGALHTLLGLTPEDRPYTGLSLTHANAQLISLGYSLTLGLPLVISRTFTKSRLWDIVAHYGCTTFNLLGGMATALFSEPESPSERQHNVRFVLSAGMPAAMWEEFERRFNVKIFEFYGTAEGGMTFNPPGVGPVGSIGKPPAGIQCEILDRHDQPCAPFDIGEICFRNADGKADPVNYFKDPEASKKKTKGNWFRSGDCGYKDEEGWVYFSYRGGSAVRRNGEFIIVEDMMTALAKHPDINDVYVYGVALDSNSPGEKTVIAAIVLNEKRKLVIDDFLSKVSEVIGQGPHPDYFQVLAEIPKTASEKPVERFLVQHLNTGEGVIFSRRGDRVDSVRVNN</sequence>
<name>A0A2U1K3B5_9BACI</name>
<gene>
    <name evidence="7" type="ORF">DCC39_08060</name>
</gene>
<dbReference type="InterPro" id="IPR025110">
    <property type="entry name" value="AMP-bd_C"/>
</dbReference>
<dbReference type="AlphaFoldDB" id="A0A2U1K3B5"/>
<proteinExistence type="inferred from homology"/>
<keyword evidence="2 7" id="KW-0436">Ligase</keyword>
<feature type="domain" description="AMP-dependent synthetase/ligase" evidence="5">
    <location>
        <begin position="11"/>
        <end position="372"/>
    </location>
</feature>
<evidence type="ECO:0000259" key="6">
    <source>
        <dbReference type="Pfam" id="PF13193"/>
    </source>
</evidence>
<feature type="domain" description="AMP-binding enzyme C-terminal" evidence="6">
    <location>
        <begin position="437"/>
        <end position="511"/>
    </location>
</feature>
<dbReference type="PROSITE" id="PS00455">
    <property type="entry name" value="AMP_BINDING"/>
    <property type="match status" value="1"/>
</dbReference>
<protein>
    <submittedName>
        <fullName evidence="7">ATP-dependent acyl-CoA ligase</fullName>
    </submittedName>
</protein>
<dbReference type="Gene3D" id="3.40.50.12780">
    <property type="entry name" value="N-terminal domain of ligase-like"/>
    <property type="match status" value="1"/>
</dbReference>
<evidence type="ECO:0000256" key="2">
    <source>
        <dbReference type="ARBA" id="ARBA00022598"/>
    </source>
</evidence>
<dbReference type="InterPro" id="IPR045851">
    <property type="entry name" value="AMP-bd_C_sf"/>
</dbReference>
<dbReference type="InterPro" id="IPR000873">
    <property type="entry name" value="AMP-dep_synth/lig_dom"/>
</dbReference>
<dbReference type="OrthoDB" id="9778383at2"/>
<dbReference type="Pfam" id="PF00501">
    <property type="entry name" value="AMP-binding"/>
    <property type="match status" value="1"/>
</dbReference>
<keyword evidence="8" id="KW-1185">Reference proteome</keyword>
<dbReference type="GO" id="GO:0005324">
    <property type="term" value="F:long-chain fatty acid transmembrane transporter activity"/>
    <property type="evidence" value="ECO:0007669"/>
    <property type="project" value="TreeGrafter"/>
</dbReference>
<dbReference type="RefSeq" id="WP_116554385.1">
    <property type="nucleotide sequence ID" value="NZ_QCZG01000013.1"/>
</dbReference>
<evidence type="ECO:0000313" key="7">
    <source>
        <dbReference type="EMBL" id="PWA12027.1"/>
    </source>
</evidence>
<dbReference type="SUPFAM" id="SSF56801">
    <property type="entry name" value="Acetyl-CoA synthetase-like"/>
    <property type="match status" value="1"/>
</dbReference>
<dbReference type="GO" id="GO:0005886">
    <property type="term" value="C:plasma membrane"/>
    <property type="evidence" value="ECO:0007669"/>
    <property type="project" value="TreeGrafter"/>
</dbReference>
<evidence type="ECO:0000256" key="3">
    <source>
        <dbReference type="ARBA" id="ARBA00022741"/>
    </source>
</evidence>